<dbReference type="Proteomes" id="UP001501074">
    <property type="component" value="Unassembled WGS sequence"/>
</dbReference>
<organism evidence="2 3">
    <name type="scientific">Kineosporia mesophila</name>
    <dbReference type="NCBI Taxonomy" id="566012"/>
    <lineage>
        <taxon>Bacteria</taxon>
        <taxon>Bacillati</taxon>
        <taxon>Actinomycetota</taxon>
        <taxon>Actinomycetes</taxon>
        <taxon>Kineosporiales</taxon>
        <taxon>Kineosporiaceae</taxon>
        <taxon>Kineosporia</taxon>
    </lineage>
</organism>
<accession>A0ABP7AQQ8</accession>
<evidence type="ECO:0000313" key="2">
    <source>
        <dbReference type="EMBL" id="GAA3637619.1"/>
    </source>
</evidence>
<keyword evidence="3" id="KW-1185">Reference proteome</keyword>
<dbReference type="RefSeq" id="WP_231481559.1">
    <property type="nucleotide sequence ID" value="NZ_BAAAZO010000012.1"/>
</dbReference>
<keyword evidence="1" id="KW-0472">Membrane</keyword>
<protein>
    <submittedName>
        <fullName evidence="2">Uncharacterized protein</fullName>
    </submittedName>
</protein>
<sequence>MVGHRISGKIEKSQAEQGFALVAVVMSIAVLSAFLLTALAYTLNAQAPSRRDQDAKAAEQAALAGVDEYISRLNANDNYWKLGSTDADNPAFSDDGQTIQGTGGAGNSTAARYQYTLLSLPGQITSTGVIRLRVTGMSGPAGRASTVKRTVLAELNRAGLLNYVYLTDYEVTDPDLAGQSSSCARYYYASGGTPARPRNTCSEIQWGGNDAVKGPLHSNDALQINGAVNFTDPQVETGWPAAATATDGKTWWGTQSPPLTNAPQYTGIIPLPESNNDLLKSVTPDVDGDGDVGPGCYYTGATRIILQGKTMKVLSPSTKRSDTPSRCYNTSISGSEQTVTIPPVIYVDSSTASCSVGAVGYPATNEKYTTGTSTAVSWGTSTNYACTRGTAYVSGTANTQVTVSGSDDVVVVGDLKPDATNGTNVVGLIAGNCVWVYHPLKTGTNSNLNSSANVTTVQAAILSLRHSFVVQNWGYGSALGTLNVYGAIAQKFRGPVGTGTATAISTGYSKNYEYDGRLTFTQPPYFLKASNSPFQILTLTDG</sequence>
<proteinExistence type="predicted"/>
<dbReference type="EMBL" id="BAAAZO010000012">
    <property type="protein sequence ID" value="GAA3637619.1"/>
    <property type="molecule type" value="Genomic_DNA"/>
</dbReference>
<keyword evidence="1" id="KW-1133">Transmembrane helix</keyword>
<name>A0ABP7AQQ8_9ACTN</name>
<gene>
    <name evidence="2" type="ORF">GCM10022223_65660</name>
</gene>
<evidence type="ECO:0000256" key="1">
    <source>
        <dbReference type="SAM" id="Phobius"/>
    </source>
</evidence>
<keyword evidence="1" id="KW-0812">Transmembrane</keyword>
<feature type="transmembrane region" description="Helical" evidence="1">
    <location>
        <begin position="20"/>
        <end position="43"/>
    </location>
</feature>
<evidence type="ECO:0000313" key="3">
    <source>
        <dbReference type="Proteomes" id="UP001501074"/>
    </source>
</evidence>
<reference evidence="3" key="1">
    <citation type="journal article" date="2019" name="Int. J. Syst. Evol. Microbiol.">
        <title>The Global Catalogue of Microorganisms (GCM) 10K type strain sequencing project: providing services to taxonomists for standard genome sequencing and annotation.</title>
        <authorList>
            <consortium name="The Broad Institute Genomics Platform"/>
            <consortium name="The Broad Institute Genome Sequencing Center for Infectious Disease"/>
            <person name="Wu L."/>
            <person name="Ma J."/>
        </authorList>
    </citation>
    <scope>NUCLEOTIDE SEQUENCE [LARGE SCALE GENOMIC DNA]</scope>
    <source>
        <strain evidence="3">JCM 16902</strain>
    </source>
</reference>
<comment type="caution">
    <text evidence="2">The sequence shown here is derived from an EMBL/GenBank/DDBJ whole genome shotgun (WGS) entry which is preliminary data.</text>
</comment>